<name>B5RUX5_DEBHA</name>
<evidence type="ECO:0000313" key="3">
    <source>
        <dbReference type="Proteomes" id="UP000000599"/>
    </source>
</evidence>
<proteinExistence type="predicted"/>
<protein>
    <submittedName>
        <fullName evidence="2">DEHA2G22154p</fullName>
    </submittedName>
</protein>
<feature type="compositionally biased region" description="Polar residues" evidence="1">
    <location>
        <begin position="210"/>
        <end position="221"/>
    </location>
</feature>
<reference evidence="2 3" key="1">
    <citation type="journal article" date="2004" name="Nature">
        <title>Genome evolution in yeasts.</title>
        <authorList>
            <consortium name="Genolevures"/>
            <person name="Dujon B."/>
            <person name="Sherman D."/>
            <person name="Fischer G."/>
            <person name="Durrens P."/>
            <person name="Casaregola S."/>
            <person name="Lafontaine I."/>
            <person name="de Montigny J."/>
            <person name="Marck C."/>
            <person name="Neuveglise C."/>
            <person name="Talla E."/>
            <person name="Goffard N."/>
            <person name="Frangeul L."/>
            <person name="Aigle M."/>
            <person name="Anthouard V."/>
            <person name="Babour A."/>
            <person name="Barbe V."/>
            <person name="Barnay S."/>
            <person name="Blanchin S."/>
            <person name="Beckerich J.M."/>
            <person name="Beyne E."/>
            <person name="Bleykasten C."/>
            <person name="Boisrame A."/>
            <person name="Boyer J."/>
            <person name="Cattolico L."/>
            <person name="Confanioleri F."/>
            <person name="de Daruvar A."/>
            <person name="Despons L."/>
            <person name="Fabre E."/>
            <person name="Fairhead C."/>
            <person name="Ferry-Dumazet H."/>
            <person name="Groppi A."/>
            <person name="Hantraye F."/>
            <person name="Hennequin C."/>
            <person name="Jauniaux N."/>
            <person name="Joyet P."/>
            <person name="Kachouri R."/>
            <person name="Kerrest A."/>
            <person name="Koszul R."/>
            <person name="Lemaire M."/>
            <person name="Lesur I."/>
            <person name="Ma L."/>
            <person name="Muller H."/>
            <person name="Nicaud J.M."/>
            <person name="Nikolski M."/>
            <person name="Oztas S."/>
            <person name="Ozier-Kalogeropoulos O."/>
            <person name="Pellenz S."/>
            <person name="Potier S."/>
            <person name="Richard G.F."/>
            <person name="Straub M.L."/>
            <person name="Suleau A."/>
            <person name="Swennene D."/>
            <person name="Tekaia F."/>
            <person name="Wesolowski-Louvel M."/>
            <person name="Westhof E."/>
            <person name="Wirth B."/>
            <person name="Zeniou-Meyer M."/>
            <person name="Zivanovic I."/>
            <person name="Bolotin-Fukuhara M."/>
            <person name="Thierry A."/>
            <person name="Bouchier C."/>
            <person name="Caudron B."/>
            <person name="Scarpelli C."/>
            <person name="Gaillardin C."/>
            <person name="Weissenbach J."/>
            <person name="Wincker P."/>
            <person name="Souciet J.L."/>
        </authorList>
    </citation>
    <scope>NUCLEOTIDE SEQUENCE [LARGE SCALE GENOMIC DNA]</scope>
    <source>
        <strain evidence="3">ATCC 36239 / CBS 767 / BCRC 21394 / JCM 1990 / NBRC 0083 / IGC 2968</strain>
    </source>
</reference>
<dbReference type="FunCoup" id="B5RUX5">
    <property type="interactions" value="113"/>
</dbReference>
<dbReference type="VEuPathDB" id="FungiDB:DEHA2G22154g"/>
<feature type="region of interest" description="Disordered" evidence="1">
    <location>
        <begin position="239"/>
        <end position="390"/>
    </location>
</feature>
<evidence type="ECO:0000313" key="2">
    <source>
        <dbReference type="EMBL" id="CAR66019.1"/>
    </source>
</evidence>
<feature type="compositionally biased region" description="Low complexity" evidence="1">
    <location>
        <begin position="547"/>
        <end position="568"/>
    </location>
</feature>
<feature type="compositionally biased region" description="Basic and acidic residues" evidence="1">
    <location>
        <begin position="347"/>
        <end position="356"/>
    </location>
</feature>
<dbReference type="AlphaFoldDB" id="B5RUX5"/>
<sequence>MSDKFGRNKSTRWVKASIPTYGDEWGDDYDYDYESGNESEAEHSESQTRTANEPRSSVEEERNQRKHSDISQLDQHGERETDENVEAQNPNLVLSIDKLRTRRYASEDSSSEDEEGPEIMDEIDEPYMKSGSEDFVFEDNKAKLDSKQPSGSGDDKTSELSEMPINQTLTTHDKQFGQKSDLLPPTPTFSTTDKTNDSVGETPKSERSYQSDADSIQNEPSDLNIRDIGKFSSHLDENAYSNDIPVESNHMTHEDHSDRHMEQDHEQLETHRDERIMSLNESKSTEAPAPLVLSIDKKKYDDNDNSSDDDWGYNSQKDSDEETASEDEKHPKEFEKPYTEGLNEEADSTRKNKSDALDNLIMDLQNASLVGQKDGQVSKSTRNESSGQDELFLNMDSLQNISLPDFENNSFSHYDGENHKGLNIQNILPEEQDEDSQPPTPIAPLTFGDEVKGHEDFVTGLTGHRRSIRKPPPNSTDPTTNRNELVSVDYTNIADAVSGYMNDDGSNKNLDLNKGDSGGARLSNVPETEGDDNENKDLEADLNPTISATSSGSLSTGSFSFDAAQSASQKEEASKQEDTNKADTNKADDDISRRVSTMSTNTISMGNWKPNTNNYRDQFINDNDNESHINFNPYADSNSNYNNFTKMRTVSGASFDSVSNSSSVSVPETIDAALPSIDEDPDNHDSTINGSDNSLDLTKTINTTDSVLKEHHYHPQVFKEEKVTPISSKDDLGKTTAHEPQKYSSLLGANTGETEDSDLSRTKSSSSFASDEEATSNTGKRLGSTSSGGTTSLSASKNFTPQPYNLYNWKSIMATSQPIDRIRLLRDALEKEADYDTGLSNWLNESLRQSEDASNIHIGKIATQAYQNAAHNDIRRHASIRSKVSIVRDKVETSGLQASSLGKRFFNRGKKLMKSSGNE</sequence>
<feature type="region of interest" description="Disordered" evidence="1">
    <location>
        <begin position="674"/>
        <end position="697"/>
    </location>
</feature>
<dbReference type="eggNOG" id="ENOG502R9W7">
    <property type="taxonomic scope" value="Eukaryota"/>
</dbReference>
<gene>
    <name evidence="2" type="ordered locus">DEHA2G22154g</name>
</gene>
<feature type="compositionally biased region" description="Acidic residues" evidence="1">
    <location>
        <begin position="24"/>
        <end position="39"/>
    </location>
</feature>
<feature type="compositionally biased region" description="Basic and acidic residues" evidence="1">
    <location>
        <begin position="326"/>
        <end position="338"/>
    </location>
</feature>
<feature type="compositionally biased region" description="Acidic residues" evidence="1">
    <location>
        <begin position="109"/>
        <end position="125"/>
    </location>
</feature>
<feature type="compositionally biased region" description="Basic and acidic residues" evidence="1">
    <location>
        <begin position="56"/>
        <end position="79"/>
    </location>
</feature>
<keyword evidence="3" id="KW-1185">Reference proteome</keyword>
<feature type="region of interest" description="Disordered" evidence="1">
    <location>
        <begin position="501"/>
        <end position="621"/>
    </location>
</feature>
<organism evidence="2 3">
    <name type="scientific">Debaryomyces hansenii (strain ATCC 36239 / CBS 767 / BCRC 21394 / JCM 1990 / NBRC 0083 / IGC 2968)</name>
    <name type="common">Yeast</name>
    <name type="synonym">Torulaspora hansenii</name>
    <dbReference type="NCBI Taxonomy" id="284592"/>
    <lineage>
        <taxon>Eukaryota</taxon>
        <taxon>Fungi</taxon>
        <taxon>Dikarya</taxon>
        <taxon>Ascomycota</taxon>
        <taxon>Saccharomycotina</taxon>
        <taxon>Pichiomycetes</taxon>
        <taxon>Debaryomycetaceae</taxon>
        <taxon>Debaryomyces</taxon>
    </lineage>
</organism>
<dbReference type="InParanoid" id="B5RUX5"/>
<feature type="compositionally biased region" description="Polar residues" evidence="1">
    <location>
        <begin position="594"/>
        <end position="621"/>
    </location>
</feature>
<dbReference type="OrthoDB" id="4081733at2759"/>
<feature type="region of interest" description="Disordered" evidence="1">
    <location>
        <begin position="713"/>
        <end position="797"/>
    </location>
</feature>
<feature type="compositionally biased region" description="Polar residues" evidence="1">
    <location>
        <begin position="365"/>
        <end position="388"/>
    </location>
</feature>
<feature type="region of interest" description="Disordered" evidence="1">
    <location>
        <begin position="461"/>
        <end position="485"/>
    </location>
</feature>
<feature type="compositionally biased region" description="Basic and acidic residues" evidence="1">
    <location>
        <begin position="569"/>
        <end position="593"/>
    </location>
</feature>
<dbReference type="GeneID" id="8999276"/>
<evidence type="ECO:0000256" key="1">
    <source>
        <dbReference type="SAM" id="MobiDB-lite"/>
    </source>
</evidence>
<feature type="compositionally biased region" description="Polar residues" evidence="1">
    <location>
        <begin position="188"/>
        <end position="199"/>
    </location>
</feature>
<dbReference type="EMBL" id="CR382139">
    <property type="protein sequence ID" value="CAR66019.1"/>
    <property type="molecule type" value="Genomic_DNA"/>
</dbReference>
<dbReference type="KEGG" id="dha:DEHA2G22154g"/>
<dbReference type="OMA" id="HRDERIM"/>
<feature type="compositionally biased region" description="Basic and acidic residues" evidence="1">
    <location>
        <begin position="250"/>
        <end position="276"/>
    </location>
</feature>
<feature type="compositionally biased region" description="Low complexity" evidence="1">
    <location>
        <begin position="782"/>
        <end position="794"/>
    </location>
</feature>
<dbReference type="Proteomes" id="UP000000599">
    <property type="component" value="Chromosome G"/>
</dbReference>
<feature type="compositionally biased region" description="Polar residues" evidence="1">
    <location>
        <begin position="742"/>
        <end position="752"/>
    </location>
</feature>
<accession>B5RUX5</accession>
<feature type="region of interest" description="Disordered" evidence="1">
    <location>
        <begin position="1"/>
        <end position="226"/>
    </location>
</feature>
<dbReference type="RefSeq" id="XP_002770694.1">
    <property type="nucleotide sequence ID" value="XM_002770648.1"/>
</dbReference>
<feature type="compositionally biased region" description="Polar residues" evidence="1">
    <location>
        <begin position="686"/>
        <end position="697"/>
    </location>
</feature>
<feature type="compositionally biased region" description="Basic and acidic residues" evidence="1">
    <location>
        <begin position="717"/>
        <end position="741"/>
    </location>
</feature>
<dbReference type="HOGENOM" id="CLU_015976_0_0_1"/>